<reference evidence="3" key="1">
    <citation type="submission" date="2021-01" db="EMBL/GenBank/DDBJ databases">
        <authorList>
            <person name="Corre E."/>
            <person name="Pelletier E."/>
            <person name="Niang G."/>
            <person name="Scheremetjew M."/>
            <person name="Finn R."/>
            <person name="Kale V."/>
            <person name="Holt S."/>
            <person name="Cochrane G."/>
            <person name="Meng A."/>
            <person name="Brown T."/>
            <person name="Cohen L."/>
        </authorList>
    </citation>
    <scope>NUCLEOTIDE SEQUENCE</scope>
    <source>
        <strain evidence="3">CCMP1661</strain>
    </source>
</reference>
<gene>
    <name evidence="3" type="ORF">FJAP1339_LOCUS9484</name>
</gene>
<evidence type="ECO:0000259" key="2">
    <source>
        <dbReference type="Pfam" id="PF13460"/>
    </source>
</evidence>
<dbReference type="Pfam" id="PF13460">
    <property type="entry name" value="NAD_binding_10"/>
    <property type="match status" value="1"/>
</dbReference>
<dbReference type="InterPro" id="IPR016040">
    <property type="entry name" value="NAD(P)-bd_dom"/>
</dbReference>
<organism evidence="3">
    <name type="scientific">Fibrocapsa japonica</name>
    <dbReference type="NCBI Taxonomy" id="94617"/>
    <lineage>
        <taxon>Eukaryota</taxon>
        <taxon>Sar</taxon>
        <taxon>Stramenopiles</taxon>
        <taxon>Ochrophyta</taxon>
        <taxon>Raphidophyceae</taxon>
        <taxon>Chattonellales</taxon>
        <taxon>Chattonellaceae</taxon>
        <taxon>Fibrocapsa</taxon>
    </lineage>
</organism>
<feature type="chain" id="PRO_5031192502" description="NAD(P)-binding domain-containing protein" evidence="1">
    <location>
        <begin position="21"/>
        <end position="284"/>
    </location>
</feature>
<name>A0A7S2Y077_9STRA</name>
<dbReference type="PANTHER" id="PTHR15020">
    <property type="entry name" value="FLAVIN REDUCTASE-RELATED"/>
    <property type="match status" value="1"/>
</dbReference>
<accession>A0A7S2Y077</accession>
<feature type="signal peptide" evidence="1">
    <location>
        <begin position="1"/>
        <end position="20"/>
    </location>
</feature>
<dbReference type="Gene3D" id="3.40.50.720">
    <property type="entry name" value="NAD(P)-binding Rossmann-like Domain"/>
    <property type="match status" value="1"/>
</dbReference>
<dbReference type="SUPFAM" id="SSF51735">
    <property type="entry name" value="NAD(P)-binding Rossmann-fold domains"/>
    <property type="match status" value="1"/>
</dbReference>
<feature type="domain" description="NAD(P)-binding" evidence="2">
    <location>
        <begin position="46"/>
        <end position="251"/>
    </location>
</feature>
<dbReference type="AlphaFoldDB" id="A0A7S2Y077"/>
<protein>
    <recommendedName>
        <fullName evidence="2">NAD(P)-binding domain-containing protein</fullName>
    </recommendedName>
</protein>
<evidence type="ECO:0000313" key="3">
    <source>
        <dbReference type="EMBL" id="CAD9870123.1"/>
    </source>
</evidence>
<dbReference type="PANTHER" id="PTHR15020:SF45">
    <property type="entry name" value="NAD(P)-BINDING DOMAIN-CONTAINING PROTEIN"/>
    <property type="match status" value="1"/>
</dbReference>
<dbReference type="InterPro" id="IPR036291">
    <property type="entry name" value="NAD(P)-bd_dom_sf"/>
</dbReference>
<evidence type="ECO:0000256" key="1">
    <source>
        <dbReference type="SAM" id="SignalP"/>
    </source>
</evidence>
<keyword evidence="1" id="KW-0732">Signal</keyword>
<dbReference type="EMBL" id="HBHR01018756">
    <property type="protein sequence ID" value="CAD9870123.1"/>
    <property type="molecule type" value="Transcribed_RNA"/>
</dbReference>
<proteinExistence type="predicted"/>
<sequence>MAIIRFAACLLLAVIPFSDAFRTNTNLFRSVRSCNTLQMSAVAIFGGTGKTGSECVYQALEQGLDVVVLARSPSKMVVPEGSGGSEAGKPLENPKLTVLQGSVTEAADVEKVFASRDDFIGSIIALGGKTKDVGKTMLTDGSSNVIDSMLAKGIKRVSVVTSIGAGDSEKQAPLFFKALMYTVMKGIFTDKNNQEKLFLEGKGKDLDYCIVRPGGLGVGPPTGVINVIEGEAGSIARADVAAFCLGAITDPEFPYIKKTPCISSVGGTSWVKSKEAGFDGVTTA</sequence>